<organism evidence="3 4">
    <name type="scientific">Boudabousia tangfeifanii</name>
    <dbReference type="NCBI Taxonomy" id="1912795"/>
    <lineage>
        <taxon>Bacteria</taxon>
        <taxon>Bacillati</taxon>
        <taxon>Actinomycetota</taxon>
        <taxon>Actinomycetes</taxon>
        <taxon>Actinomycetales</taxon>
        <taxon>Actinomycetaceae</taxon>
        <taxon>Boudabousia</taxon>
    </lineage>
</organism>
<dbReference type="KEGG" id="avu:BK816_07810"/>
<dbReference type="RefSeq" id="WP_071164670.1">
    <property type="nucleotide sequence ID" value="NZ_CP017812.1"/>
</dbReference>
<feature type="domain" description="N-acetyltransferase" evidence="2">
    <location>
        <begin position="130"/>
        <end position="245"/>
    </location>
</feature>
<dbReference type="Gene3D" id="3.40.630.30">
    <property type="match status" value="1"/>
</dbReference>
<dbReference type="SUPFAM" id="SSF55729">
    <property type="entry name" value="Acyl-CoA N-acyltransferases (Nat)"/>
    <property type="match status" value="2"/>
</dbReference>
<feature type="compositionally biased region" description="Low complexity" evidence="1">
    <location>
        <begin position="108"/>
        <end position="118"/>
    </location>
</feature>
<dbReference type="InterPro" id="IPR000182">
    <property type="entry name" value="GNAT_dom"/>
</dbReference>
<evidence type="ECO:0000259" key="2">
    <source>
        <dbReference type="PROSITE" id="PS51186"/>
    </source>
</evidence>
<dbReference type="InterPro" id="IPR016181">
    <property type="entry name" value="Acyl_CoA_acyltransferase"/>
</dbReference>
<dbReference type="CDD" id="cd04301">
    <property type="entry name" value="NAT_SF"/>
    <property type="match status" value="1"/>
</dbReference>
<feature type="region of interest" description="Disordered" evidence="1">
    <location>
        <begin position="81"/>
        <end position="118"/>
    </location>
</feature>
<protein>
    <recommendedName>
        <fullName evidence="2">N-acetyltransferase domain-containing protein</fullName>
    </recommendedName>
</protein>
<sequence>MAENIVVFEIPYACPQSQPDHDLMLALATVFNREQEHLGTAALSEATPEEFSACLNPSPDSVVKHRIFVALKASALAEDASGVDPTTGAASKAPKLGVADDASRDRSTASNASANSNTAPVLPHEVRVRDVVGYASLMYWDQPEAKQGYLSVFTDVDYRRQGIGSALHEAAANRARTLGLSIVEGWVVAISDRITPPQREAAVHLPNGDSFPMVPELAATMSWGYELGNVEYMNALHFPMTEDAIAILTARAAEMPSNFQVYSWLDADYPPELADPAKFMESFLRLRSYANEEIPAGELSVENHSHTLASWEALVERDVRAGKQLLNAAICDESGQVVALSTAQRQARPEGVFHQDTTLVAPSARGQKLGWALKAALHKLIVSTCDQPRAILTWNAVSNKSMLHINESIGFHPFLLEGVVQLRL</sequence>
<name>A0A1D9MLM7_9ACTO</name>
<evidence type="ECO:0000313" key="3">
    <source>
        <dbReference type="EMBL" id="AOZ73207.1"/>
    </source>
</evidence>
<dbReference type="GO" id="GO:0016747">
    <property type="term" value="F:acyltransferase activity, transferring groups other than amino-acyl groups"/>
    <property type="evidence" value="ECO:0007669"/>
    <property type="project" value="InterPro"/>
</dbReference>
<dbReference type="STRING" id="1912795.BK816_07810"/>
<keyword evidence="4" id="KW-1185">Reference proteome</keyword>
<dbReference type="Proteomes" id="UP000176288">
    <property type="component" value="Chromosome"/>
</dbReference>
<reference evidence="3 4" key="1">
    <citation type="submission" date="2016-10" db="EMBL/GenBank/DDBJ databases">
        <title>Actinomyces aegypiusis sp. nov., isolated from the Aegypius monachus in Qinghai Tibet Plateau China.</title>
        <authorList>
            <person name="Wang Y."/>
        </authorList>
    </citation>
    <scope>NUCLEOTIDE SEQUENCE [LARGE SCALE GENOMIC DNA]</scope>
    <source>
        <strain evidence="3 4">VUL4_3</strain>
    </source>
</reference>
<dbReference type="EMBL" id="CP017812">
    <property type="protein sequence ID" value="AOZ73207.1"/>
    <property type="molecule type" value="Genomic_DNA"/>
</dbReference>
<dbReference type="Pfam" id="PF00583">
    <property type="entry name" value="Acetyltransf_1"/>
    <property type="match status" value="1"/>
</dbReference>
<gene>
    <name evidence="3" type="ORF">BK816_07810</name>
</gene>
<evidence type="ECO:0000313" key="4">
    <source>
        <dbReference type="Proteomes" id="UP000176288"/>
    </source>
</evidence>
<accession>A0A1D9MLM7</accession>
<dbReference type="PROSITE" id="PS51186">
    <property type="entry name" value="GNAT"/>
    <property type="match status" value="1"/>
</dbReference>
<dbReference type="AlphaFoldDB" id="A0A1D9MLM7"/>
<evidence type="ECO:0000256" key="1">
    <source>
        <dbReference type="SAM" id="MobiDB-lite"/>
    </source>
</evidence>
<proteinExistence type="predicted"/>